<keyword evidence="1" id="KW-0479">Metal-binding</keyword>
<dbReference type="SUPFAM" id="SSF52242">
    <property type="entry name" value="Cobalamin (vitamin B12)-binding domain"/>
    <property type="match status" value="1"/>
</dbReference>
<dbReference type="InterPro" id="IPR036594">
    <property type="entry name" value="Meth_synthase_dom"/>
</dbReference>
<dbReference type="InterPro" id="IPR036724">
    <property type="entry name" value="Cobalamin-bd_sf"/>
</dbReference>
<dbReference type="PROSITE" id="PS51332">
    <property type="entry name" value="B12_BINDING"/>
    <property type="match status" value="1"/>
</dbReference>
<dbReference type="InterPro" id="IPR006158">
    <property type="entry name" value="Cobalamin-bd"/>
</dbReference>
<dbReference type="Gene3D" id="3.40.50.280">
    <property type="entry name" value="Cobalamin-binding domain"/>
    <property type="match status" value="1"/>
</dbReference>
<dbReference type="PANTHER" id="PTHR45833">
    <property type="entry name" value="METHIONINE SYNTHASE"/>
    <property type="match status" value="1"/>
</dbReference>
<dbReference type="Proteomes" id="UP001432209">
    <property type="component" value="Chromosome"/>
</dbReference>
<dbReference type="InterPro" id="IPR050554">
    <property type="entry name" value="Met_Synthase/Corrinoid"/>
</dbReference>
<evidence type="ECO:0000313" key="4">
    <source>
        <dbReference type="EMBL" id="WUX52865.1"/>
    </source>
</evidence>
<evidence type="ECO:0000256" key="1">
    <source>
        <dbReference type="ARBA" id="ARBA00022723"/>
    </source>
</evidence>
<feature type="domain" description="B12-binding" evidence="3">
    <location>
        <begin position="110"/>
        <end position="236"/>
    </location>
</feature>
<accession>A0ABZ2A6D4</accession>
<dbReference type="CDD" id="cd02065">
    <property type="entry name" value="B12-binding_like"/>
    <property type="match status" value="1"/>
</dbReference>
<evidence type="ECO:0000259" key="3">
    <source>
        <dbReference type="PROSITE" id="PS51332"/>
    </source>
</evidence>
<evidence type="ECO:0000313" key="5">
    <source>
        <dbReference type="Proteomes" id="UP001432209"/>
    </source>
</evidence>
<dbReference type="Gene3D" id="1.10.1240.10">
    <property type="entry name" value="Methionine synthase domain"/>
    <property type="match status" value="1"/>
</dbReference>
<evidence type="ECO:0000256" key="2">
    <source>
        <dbReference type="ARBA" id="ARBA00023285"/>
    </source>
</evidence>
<dbReference type="RefSeq" id="WP_329076520.1">
    <property type="nucleotide sequence ID" value="NZ_CP109421.1"/>
</dbReference>
<reference evidence="4" key="1">
    <citation type="submission" date="2022-10" db="EMBL/GenBank/DDBJ databases">
        <title>The complete genomes of actinobacterial strains from the NBC collection.</title>
        <authorList>
            <person name="Joergensen T.S."/>
            <person name="Alvarez Arevalo M."/>
            <person name="Sterndorff E.B."/>
            <person name="Faurdal D."/>
            <person name="Vuksanovic O."/>
            <person name="Mourched A.-S."/>
            <person name="Charusanti P."/>
            <person name="Shaw S."/>
            <person name="Blin K."/>
            <person name="Weber T."/>
        </authorList>
    </citation>
    <scope>NUCLEOTIDE SEQUENCE</scope>
    <source>
        <strain evidence="4">NBC_01432</strain>
    </source>
</reference>
<dbReference type="Pfam" id="PF02607">
    <property type="entry name" value="B12-binding_2"/>
    <property type="match status" value="1"/>
</dbReference>
<keyword evidence="2" id="KW-0170">Cobalt</keyword>
<gene>
    <name evidence="4" type="ORF">OG442_15685</name>
</gene>
<keyword evidence="5" id="KW-1185">Reference proteome</keyword>
<organism evidence="4 5">
    <name type="scientific">Streptomyces niveus</name>
    <name type="common">Streptomyces spheroides</name>
    <dbReference type="NCBI Taxonomy" id="193462"/>
    <lineage>
        <taxon>Bacteria</taxon>
        <taxon>Bacillati</taxon>
        <taxon>Actinomycetota</taxon>
        <taxon>Actinomycetes</taxon>
        <taxon>Kitasatosporales</taxon>
        <taxon>Streptomycetaceae</taxon>
        <taxon>Streptomyces</taxon>
    </lineage>
</organism>
<dbReference type="PANTHER" id="PTHR45833:SF1">
    <property type="entry name" value="METHIONINE SYNTHASE"/>
    <property type="match status" value="1"/>
</dbReference>
<sequence>MSTSPAHLAESGPTPYGAAELRRTVEKLWEAVSCGDEYAAYGVVLGARSAGADDESLLLDVIGTVQRKVGEEWAANRMSVAVEHAATAVNDRVIAALAARHTPASARDRPGRITVACVDGEWHALPARLLAEVLRLRGWHVDYLGAQVPTPHLIGHVHRTGPDAVALSSSLATRLPAAHAAITACRAVSVPVLVGGAAFGDDGRYARLLGADAWAPDGRAAADLLARSPLKLRFTGRQPVDDLPHLVDQEYTMVRRDSSRLVKAALAGLEDRFAAARSSADSRRRHTAEDLGHIVDFLVAALYVDCEQLFTRFLTWTAGILTARGVPAASLTPALDVLGTELKEFPRACRLINHARQALNDFTVPAAQSGSGVLR</sequence>
<proteinExistence type="predicted"/>
<dbReference type="Pfam" id="PF02310">
    <property type="entry name" value="B12-binding"/>
    <property type="match status" value="1"/>
</dbReference>
<dbReference type="EMBL" id="CP109495">
    <property type="protein sequence ID" value="WUX52865.1"/>
    <property type="molecule type" value="Genomic_DNA"/>
</dbReference>
<name>A0ABZ2A6D4_STRNV</name>
<dbReference type="InterPro" id="IPR003759">
    <property type="entry name" value="Cbl-bd_cap"/>
</dbReference>
<protein>
    <submittedName>
        <fullName evidence="4">Cobalamin-dependent protein</fullName>
    </submittedName>
</protein>